<dbReference type="EMBL" id="VSRR010014928">
    <property type="protein sequence ID" value="MPC57615.1"/>
    <property type="molecule type" value="Genomic_DNA"/>
</dbReference>
<evidence type="ECO:0000313" key="1">
    <source>
        <dbReference type="EMBL" id="MPC57615.1"/>
    </source>
</evidence>
<protein>
    <submittedName>
        <fullName evidence="1">Uncharacterized protein</fullName>
    </submittedName>
</protein>
<dbReference type="AlphaFoldDB" id="A0A5B7GJS6"/>
<comment type="caution">
    <text evidence="1">The sequence shown here is derived from an EMBL/GenBank/DDBJ whole genome shotgun (WGS) entry which is preliminary data.</text>
</comment>
<accession>A0A5B7GJS6</accession>
<reference evidence="1 2" key="1">
    <citation type="submission" date="2019-05" db="EMBL/GenBank/DDBJ databases">
        <title>Another draft genome of Portunus trituberculatus and its Hox gene families provides insights of decapod evolution.</title>
        <authorList>
            <person name="Jeong J.-H."/>
            <person name="Song I."/>
            <person name="Kim S."/>
            <person name="Choi T."/>
            <person name="Kim D."/>
            <person name="Ryu S."/>
            <person name="Kim W."/>
        </authorList>
    </citation>
    <scope>NUCLEOTIDE SEQUENCE [LARGE SCALE GENOMIC DNA]</scope>
    <source>
        <tissue evidence="1">Muscle</tissue>
    </source>
</reference>
<keyword evidence="2" id="KW-1185">Reference proteome</keyword>
<sequence>MLFGVRGVVVGMRGAAPLRNLGVKGPEDAFTMFGVRPGTGTSEPQQTLRWWWYVLLTPRLHCQCPTTTLASSLRLLFLAAADDFTRSAFRSEH</sequence>
<dbReference type="Proteomes" id="UP000324222">
    <property type="component" value="Unassembled WGS sequence"/>
</dbReference>
<evidence type="ECO:0000313" key="2">
    <source>
        <dbReference type="Proteomes" id="UP000324222"/>
    </source>
</evidence>
<name>A0A5B7GJS6_PORTR</name>
<gene>
    <name evidence="1" type="ORF">E2C01_051600</name>
</gene>
<proteinExistence type="predicted"/>
<organism evidence="1 2">
    <name type="scientific">Portunus trituberculatus</name>
    <name type="common">Swimming crab</name>
    <name type="synonym">Neptunus trituberculatus</name>
    <dbReference type="NCBI Taxonomy" id="210409"/>
    <lineage>
        <taxon>Eukaryota</taxon>
        <taxon>Metazoa</taxon>
        <taxon>Ecdysozoa</taxon>
        <taxon>Arthropoda</taxon>
        <taxon>Crustacea</taxon>
        <taxon>Multicrustacea</taxon>
        <taxon>Malacostraca</taxon>
        <taxon>Eumalacostraca</taxon>
        <taxon>Eucarida</taxon>
        <taxon>Decapoda</taxon>
        <taxon>Pleocyemata</taxon>
        <taxon>Brachyura</taxon>
        <taxon>Eubrachyura</taxon>
        <taxon>Portunoidea</taxon>
        <taxon>Portunidae</taxon>
        <taxon>Portuninae</taxon>
        <taxon>Portunus</taxon>
    </lineage>
</organism>